<dbReference type="EMBL" id="BRXX01000121">
    <property type="protein sequence ID" value="GMH91928.1"/>
    <property type="molecule type" value="Genomic_DNA"/>
</dbReference>
<dbReference type="SUPFAM" id="SSF52218">
    <property type="entry name" value="Flavoproteins"/>
    <property type="match status" value="1"/>
</dbReference>
<feature type="domain" description="Flavodoxin-like" evidence="1">
    <location>
        <begin position="21"/>
        <end position="148"/>
    </location>
</feature>
<dbReference type="InterPro" id="IPR029039">
    <property type="entry name" value="Flavoprotein-like_sf"/>
</dbReference>
<accession>A0A9W7BSP1</accession>
<sequence>MSFTEITIAWGGELSQDVSATIATKISQEIPSLSTSVTPLSKLKPKTLPSLPPTTLLIVILQTIENQEPSEDAGAFVRFFKRKTHPSDLLTSGFHLSMLGLGDSNLLLDRQTTGSKDCNDVAFKTWKRMGELGIKNFGELGVADERTGLTEVEVWIEGLVELLKEKMA</sequence>
<evidence type="ECO:0000313" key="3">
    <source>
        <dbReference type="Proteomes" id="UP001165160"/>
    </source>
</evidence>
<dbReference type="Gene3D" id="3.40.50.360">
    <property type="match status" value="1"/>
</dbReference>
<proteinExistence type="predicted"/>
<dbReference type="AlphaFoldDB" id="A0A9W7BSP1"/>
<comment type="caution">
    <text evidence="2">The sequence shown here is derived from an EMBL/GenBank/DDBJ whole genome shotgun (WGS) entry which is preliminary data.</text>
</comment>
<organism evidence="2 3">
    <name type="scientific">Triparma verrucosa</name>
    <dbReference type="NCBI Taxonomy" id="1606542"/>
    <lineage>
        <taxon>Eukaryota</taxon>
        <taxon>Sar</taxon>
        <taxon>Stramenopiles</taxon>
        <taxon>Ochrophyta</taxon>
        <taxon>Bolidophyceae</taxon>
        <taxon>Parmales</taxon>
        <taxon>Triparmaceae</taxon>
        <taxon>Triparma</taxon>
    </lineage>
</organism>
<name>A0A9W7BSP1_9STRA</name>
<dbReference type="Proteomes" id="UP001165160">
    <property type="component" value="Unassembled WGS sequence"/>
</dbReference>
<keyword evidence="3" id="KW-1185">Reference proteome</keyword>
<dbReference type="Pfam" id="PF00258">
    <property type="entry name" value="Flavodoxin_1"/>
    <property type="match status" value="1"/>
</dbReference>
<protein>
    <recommendedName>
        <fullName evidence="1">Flavodoxin-like domain-containing protein</fullName>
    </recommendedName>
</protein>
<reference evidence="3" key="1">
    <citation type="journal article" date="2023" name="Commun. Biol.">
        <title>Genome analysis of Parmales, the sister group of diatoms, reveals the evolutionary specialization of diatoms from phago-mixotrophs to photoautotrophs.</title>
        <authorList>
            <person name="Ban H."/>
            <person name="Sato S."/>
            <person name="Yoshikawa S."/>
            <person name="Yamada K."/>
            <person name="Nakamura Y."/>
            <person name="Ichinomiya M."/>
            <person name="Sato N."/>
            <person name="Blanc-Mathieu R."/>
            <person name="Endo H."/>
            <person name="Kuwata A."/>
            <person name="Ogata H."/>
        </authorList>
    </citation>
    <scope>NUCLEOTIDE SEQUENCE [LARGE SCALE GENOMIC DNA]</scope>
    <source>
        <strain evidence="3">NIES 3699</strain>
    </source>
</reference>
<evidence type="ECO:0000313" key="2">
    <source>
        <dbReference type="EMBL" id="GMH91928.1"/>
    </source>
</evidence>
<gene>
    <name evidence="2" type="ORF">TrVE_jg12305</name>
</gene>
<dbReference type="InterPro" id="IPR008254">
    <property type="entry name" value="Flavodoxin/NO_synth"/>
</dbReference>
<dbReference type="GO" id="GO:0010181">
    <property type="term" value="F:FMN binding"/>
    <property type="evidence" value="ECO:0007669"/>
    <property type="project" value="InterPro"/>
</dbReference>
<evidence type="ECO:0000259" key="1">
    <source>
        <dbReference type="Pfam" id="PF00258"/>
    </source>
</evidence>